<dbReference type="STRING" id="1759059.ATE48_09085"/>
<gene>
    <name evidence="4" type="ORF">ATE48_09085</name>
</gene>
<dbReference type="EMBL" id="CP013244">
    <property type="protein sequence ID" value="ANP46063.1"/>
    <property type="molecule type" value="Genomic_DNA"/>
</dbReference>
<dbReference type="InterPro" id="IPR050238">
    <property type="entry name" value="DNA_Rep/Repair_Clamp_Loader"/>
</dbReference>
<organism evidence="4 5">
    <name type="scientific">Candidatus Viadribacter manganicus</name>
    <dbReference type="NCBI Taxonomy" id="1759059"/>
    <lineage>
        <taxon>Bacteria</taxon>
        <taxon>Pseudomonadati</taxon>
        <taxon>Pseudomonadota</taxon>
        <taxon>Alphaproteobacteria</taxon>
        <taxon>Hyphomonadales</taxon>
        <taxon>Hyphomonadaceae</taxon>
        <taxon>Candidatus Viadribacter</taxon>
    </lineage>
</organism>
<name>A0A1B1AHN0_9PROT</name>
<evidence type="ECO:0000313" key="5">
    <source>
        <dbReference type="Proteomes" id="UP000092498"/>
    </source>
</evidence>
<proteinExistence type="predicted"/>
<sequence>MRLSDKYRPRTFEDLVGQDDVASTLGALVKRDEPAPILLSGPWGTGKTSAALVYAQARNCEALTPSGSPCRSCVPCLAFESDERTWFFAEVDAARHGQREHGAYLNELARTSSMYNVRQRMVVVNEIHCATPSWEETLLGLFEAPGVAAFVLTTTEPHRVSGPLRSRCTHVRTRLLTNGELVTFGRNVCDAERIAFEPEALALVAAASGGHVRDFVMELERLSADGSALTLTAAAAGLSLDWPDTALRVVTALARGKYDAAKVLVRDWTASPPEKARALRDAYVFVAHVCFGPTRACPEATVAFRLATQAVVDEAGAALAACPGGCGVPPFSFALALAEQWGRAAPHLHDEGDLDVELTRVAHGVTPTDLLLPPMTITPVSAPPLSQRRTTVRAAVAHAPRVAPRAAYLTKADVRGEYRAATLLPQMYGAWFNTRLVVRWADYGVTEWKDVDEREGVTTRFSALTHELGMRVRDRVGDPAFRLHWLVQHEVTARGYESWLLLSLPVDEREAARAWVAAHLPWAAGVLVNTLGVDVWRAPNVTGRAHVVHWSLVRELWRAVDPALRDVDEAGRRTPLRTVLGVPVQGPRAAGVLPDGARRWSTSQTLGSRVWAAAAHDERFGFVSPVGLRVWRAVDTGWEADEWGYRRDEAARRAAVIAGITAQFPPGQSALTDLTREKKIRAFNDSLPFDPMKRPRSRPLW</sequence>
<reference evidence="4 5" key="1">
    <citation type="submission" date="2015-11" db="EMBL/GenBank/DDBJ databases">
        <title>Whole-Genome Sequence of Candidatus Oderbacter manganicum from the National Park Lower Oder Valley, Germany.</title>
        <authorList>
            <person name="Braun B."/>
            <person name="Liere K."/>
            <person name="Szewzyk U."/>
        </authorList>
    </citation>
    <scope>NUCLEOTIDE SEQUENCE [LARGE SCALE GENOMIC DNA]</scope>
    <source>
        <strain evidence="4 5">OTSz_A_272</strain>
    </source>
</reference>
<dbReference type="GO" id="GO:0005524">
    <property type="term" value="F:ATP binding"/>
    <property type="evidence" value="ECO:0007669"/>
    <property type="project" value="UniProtKB-KW"/>
</dbReference>
<dbReference type="Gene3D" id="3.40.50.300">
    <property type="entry name" value="P-loop containing nucleotide triphosphate hydrolases"/>
    <property type="match status" value="1"/>
</dbReference>
<evidence type="ECO:0008006" key="6">
    <source>
        <dbReference type="Google" id="ProtNLM"/>
    </source>
</evidence>
<evidence type="ECO:0000313" key="4">
    <source>
        <dbReference type="EMBL" id="ANP46063.1"/>
    </source>
</evidence>
<dbReference type="GO" id="GO:0003689">
    <property type="term" value="F:DNA clamp loader activity"/>
    <property type="evidence" value="ECO:0007669"/>
    <property type="project" value="TreeGrafter"/>
</dbReference>
<dbReference type="Pfam" id="PF13177">
    <property type="entry name" value="DNA_pol3_delta2"/>
    <property type="match status" value="1"/>
</dbReference>
<keyword evidence="5" id="KW-1185">Reference proteome</keyword>
<dbReference type="SUPFAM" id="SSF52540">
    <property type="entry name" value="P-loop containing nucleoside triphosphate hydrolases"/>
    <property type="match status" value="1"/>
</dbReference>
<dbReference type="InterPro" id="IPR027417">
    <property type="entry name" value="P-loop_NTPase"/>
</dbReference>
<dbReference type="InParanoid" id="A0A1B1AHN0"/>
<dbReference type="GO" id="GO:0006261">
    <property type="term" value="P:DNA-templated DNA replication"/>
    <property type="evidence" value="ECO:0007669"/>
    <property type="project" value="TreeGrafter"/>
</dbReference>
<accession>A0A1B1AHN0</accession>
<dbReference type="Proteomes" id="UP000092498">
    <property type="component" value="Chromosome"/>
</dbReference>
<dbReference type="PANTHER" id="PTHR11669:SF20">
    <property type="entry name" value="REPLICATION FACTOR C SUBUNIT 4"/>
    <property type="match status" value="1"/>
</dbReference>
<dbReference type="AlphaFoldDB" id="A0A1B1AHN0"/>
<dbReference type="KEGG" id="cbot:ATE48_09085"/>
<dbReference type="Gene3D" id="1.10.8.60">
    <property type="match status" value="1"/>
</dbReference>
<keyword evidence="3" id="KW-0067">ATP-binding</keyword>
<dbReference type="RefSeq" id="WP_066770404.1">
    <property type="nucleotide sequence ID" value="NZ_CP013244.1"/>
</dbReference>
<dbReference type="PANTHER" id="PTHR11669">
    <property type="entry name" value="REPLICATION FACTOR C / DNA POLYMERASE III GAMMA-TAU SUBUNIT"/>
    <property type="match status" value="1"/>
</dbReference>
<keyword evidence="2" id="KW-0547">Nucleotide-binding</keyword>
<protein>
    <recommendedName>
        <fullName evidence="6">AAA+ ATPase domain-containing protein</fullName>
    </recommendedName>
</protein>
<evidence type="ECO:0000256" key="1">
    <source>
        <dbReference type="ARBA" id="ARBA00022705"/>
    </source>
</evidence>
<evidence type="ECO:0000256" key="3">
    <source>
        <dbReference type="ARBA" id="ARBA00022840"/>
    </source>
</evidence>
<dbReference type="GO" id="GO:0006281">
    <property type="term" value="P:DNA repair"/>
    <property type="evidence" value="ECO:0007669"/>
    <property type="project" value="TreeGrafter"/>
</dbReference>
<keyword evidence="1" id="KW-0235">DNA replication</keyword>
<evidence type="ECO:0000256" key="2">
    <source>
        <dbReference type="ARBA" id="ARBA00022741"/>
    </source>
</evidence>